<dbReference type="InterPro" id="IPR013087">
    <property type="entry name" value="Znf_C2H2_type"/>
</dbReference>
<dbReference type="PROSITE" id="PS50157">
    <property type="entry name" value="ZINC_FINGER_C2H2_2"/>
    <property type="match status" value="6"/>
</dbReference>
<dbReference type="GO" id="GO:0045944">
    <property type="term" value="P:positive regulation of transcription by RNA polymerase II"/>
    <property type="evidence" value="ECO:0007669"/>
    <property type="project" value="TreeGrafter"/>
</dbReference>
<feature type="region of interest" description="Disordered" evidence="6">
    <location>
        <begin position="1"/>
        <end position="139"/>
    </location>
</feature>
<evidence type="ECO:0000256" key="1">
    <source>
        <dbReference type="ARBA" id="ARBA00022723"/>
    </source>
</evidence>
<gene>
    <name evidence="8" type="ORF">LSH36_189g06114</name>
</gene>
<feature type="domain" description="C2H2-type" evidence="7">
    <location>
        <begin position="3498"/>
        <end position="3526"/>
    </location>
</feature>
<keyword evidence="4" id="KW-0862">Zinc</keyword>
<feature type="compositionally biased region" description="Polar residues" evidence="6">
    <location>
        <begin position="32"/>
        <end position="42"/>
    </location>
</feature>
<dbReference type="Proteomes" id="UP001208570">
    <property type="component" value="Unassembled WGS sequence"/>
</dbReference>
<reference evidence="8" key="1">
    <citation type="journal article" date="2023" name="Mol. Biol. Evol.">
        <title>Third-Generation Sequencing Reveals the Adaptive Role of the Epigenome in Three Deep-Sea Polychaetes.</title>
        <authorList>
            <person name="Perez M."/>
            <person name="Aroh O."/>
            <person name="Sun Y."/>
            <person name="Lan Y."/>
            <person name="Juniper S.K."/>
            <person name="Young C.R."/>
            <person name="Angers B."/>
            <person name="Qian P.Y."/>
        </authorList>
    </citation>
    <scope>NUCLEOTIDE SEQUENCE</scope>
    <source>
        <strain evidence="8">P08H-3</strain>
    </source>
</reference>
<keyword evidence="3 5" id="KW-0863">Zinc-finger</keyword>
<feature type="region of interest" description="Disordered" evidence="6">
    <location>
        <begin position="567"/>
        <end position="590"/>
    </location>
</feature>
<feature type="region of interest" description="Disordered" evidence="6">
    <location>
        <begin position="1455"/>
        <end position="1537"/>
    </location>
</feature>
<keyword evidence="9" id="KW-1185">Reference proteome</keyword>
<feature type="compositionally biased region" description="Basic and acidic residues" evidence="6">
    <location>
        <begin position="1465"/>
        <end position="1477"/>
    </location>
</feature>
<keyword evidence="1" id="KW-0479">Metal-binding</keyword>
<dbReference type="EMBL" id="JAODUP010000189">
    <property type="protein sequence ID" value="KAK2157548.1"/>
    <property type="molecule type" value="Genomic_DNA"/>
</dbReference>
<evidence type="ECO:0000256" key="3">
    <source>
        <dbReference type="ARBA" id="ARBA00022771"/>
    </source>
</evidence>
<feature type="domain" description="C2H2-type" evidence="7">
    <location>
        <begin position="3553"/>
        <end position="3580"/>
    </location>
</feature>
<feature type="domain" description="C2H2-type" evidence="7">
    <location>
        <begin position="1901"/>
        <end position="1929"/>
    </location>
</feature>
<feature type="region of interest" description="Disordered" evidence="6">
    <location>
        <begin position="3672"/>
        <end position="3698"/>
    </location>
</feature>
<evidence type="ECO:0000256" key="4">
    <source>
        <dbReference type="ARBA" id="ARBA00022833"/>
    </source>
</evidence>
<evidence type="ECO:0000256" key="2">
    <source>
        <dbReference type="ARBA" id="ARBA00022737"/>
    </source>
</evidence>
<accession>A0AAD9JQI4</accession>
<feature type="region of interest" description="Disordered" evidence="6">
    <location>
        <begin position="349"/>
        <end position="378"/>
    </location>
</feature>
<feature type="region of interest" description="Disordered" evidence="6">
    <location>
        <begin position="496"/>
        <end position="515"/>
    </location>
</feature>
<dbReference type="PANTHER" id="PTHR24403">
    <property type="entry name" value="ZINC FINGER PROTEIN"/>
    <property type="match status" value="1"/>
</dbReference>
<feature type="compositionally biased region" description="Basic and acidic residues" evidence="6">
    <location>
        <begin position="16"/>
        <end position="27"/>
    </location>
</feature>
<proteinExistence type="predicted"/>
<feature type="region of interest" description="Disordered" evidence="6">
    <location>
        <begin position="1097"/>
        <end position="1203"/>
    </location>
</feature>
<feature type="domain" description="C2H2-type" evidence="7">
    <location>
        <begin position="3700"/>
        <end position="3724"/>
    </location>
</feature>
<feature type="region of interest" description="Disordered" evidence="6">
    <location>
        <begin position="403"/>
        <end position="427"/>
    </location>
</feature>
<evidence type="ECO:0000256" key="6">
    <source>
        <dbReference type="SAM" id="MobiDB-lite"/>
    </source>
</evidence>
<evidence type="ECO:0000313" key="9">
    <source>
        <dbReference type="Proteomes" id="UP001208570"/>
    </source>
</evidence>
<feature type="compositionally biased region" description="Polar residues" evidence="6">
    <location>
        <begin position="1502"/>
        <end position="1511"/>
    </location>
</feature>
<dbReference type="InterPro" id="IPR050688">
    <property type="entry name" value="Zinc_finger/UBP_domain"/>
</dbReference>
<dbReference type="Gene3D" id="3.30.160.60">
    <property type="entry name" value="Classic Zinc Finger"/>
    <property type="match status" value="11"/>
</dbReference>
<feature type="domain" description="C2H2-type" evidence="7">
    <location>
        <begin position="1994"/>
        <end position="2021"/>
    </location>
</feature>
<dbReference type="PANTHER" id="PTHR24403:SF86">
    <property type="entry name" value="C2H2-TYPE DOMAIN-CONTAINING PROTEIN"/>
    <property type="match status" value="1"/>
</dbReference>
<feature type="compositionally biased region" description="Low complexity" evidence="6">
    <location>
        <begin position="3526"/>
        <end position="3538"/>
    </location>
</feature>
<dbReference type="GO" id="GO:0005634">
    <property type="term" value="C:nucleus"/>
    <property type="evidence" value="ECO:0007669"/>
    <property type="project" value="TreeGrafter"/>
</dbReference>
<dbReference type="SMART" id="SM00355">
    <property type="entry name" value="ZnF_C2H2"/>
    <property type="match status" value="41"/>
</dbReference>
<dbReference type="PROSITE" id="PS00028">
    <property type="entry name" value="ZINC_FINGER_C2H2_1"/>
    <property type="match status" value="9"/>
</dbReference>
<feature type="region of interest" description="Disordered" evidence="6">
    <location>
        <begin position="1407"/>
        <end position="1433"/>
    </location>
</feature>
<feature type="region of interest" description="Disordered" evidence="6">
    <location>
        <begin position="2662"/>
        <end position="2691"/>
    </location>
</feature>
<feature type="region of interest" description="Disordered" evidence="6">
    <location>
        <begin position="3523"/>
        <end position="3543"/>
    </location>
</feature>
<evidence type="ECO:0000259" key="7">
    <source>
        <dbReference type="PROSITE" id="PS50157"/>
    </source>
</evidence>
<feature type="compositionally biased region" description="Polar residues" evidence="6">
    <location>
        <begin position="63"/>
        <end position="85"/>
    </location>
</feature>
<feature type="compositionally biased region" description="Polar residues" evidence="6">
    <location>
        <begin position="1422"/>
        <end position="1433"/>
    </location>
</feature>
<feature type="region of interest" description="Disordered" evidence="6">
    <location>
        <begin position="2061"/>
        <end position="2097"/>
    </location>
</feature>
<feature type="compositionally biased region" description="Polar residues" evidence="6">
    <location>
        <begin position="1166"/>
        <end position="1203"/>
    </location>
</feature>
<name>A0AAD9JQI4_9ANNE</name>
<organism evidence="8 9">
    <name type="scientific">Paralvinella palmiformis</name>
    <dbReference type="NCBI Taxonomy" id="53620"/>
    <lineage>
        <taxon>Eukaryota</taxon>
        <taxon>Metazoa</taxon>
        <taxon>Spiralia</taxon>
        <taxon>Lophotrochozoa</taxon>
        <taxon>Annelida</taxon>
        <taxon>Polychaeta</taxon>
        <taxon>Sedentaria</taxon>
        <taxon>Canalipalpata</taxon>
        <taxon>Terebellida</taxon>
        <taxon>Terebelliformia</taxon>
        <taxon>Alvinellidae</taxon>
        <taxon>Paralvinella</taxon>
    </lineage>
</organism>
<evidence type="ECO:0000256" key="5">
    <source>
        <dbReference type="PROSITE-ProRule" id="PRU00042"/>
    </source>
</evidence>
<sequence length="3754" mass="420308">MSEAMLDNGRCSASAKVDRDETDDARLLSRTPVGTSHSQVETENAAGKKVTQISDPSKGCPVDQQSSEKCTVEQTTSTKASADQPSNEKGHITQPSSEKSSDDRQSHEGGLVDQLSSDGSLSDPSKPTDETPTNSKETASCTIWEDENTLVCPCCRASFPSRNDLIIHSLTHGDIDCKEHLPLHKTKLCYYNNCYQCHNCKLKTRHRIMFREHIRHHVLSMPYLCGICSLGLATLSDCGSHIAGGTCMAKAVDIVLKPTEIVQQVMKMLGPSAPATEHLYAVKTFGANKDKTVAQKEKATPSQDLSPKLGLGNPLATSATSQSQCIATTPTASSTVTLSVQQTSQVAVGRSQHISEENNRSAVSSEFPPLYNKTEDRSQIGASDSLALDVLSVPKLEVADPDILLKNKPNSDDDNESGENQTVGESCREDDLAWKPLILEVTSGEQNADVLHRNNSEVVHETPRDGAGVSGICHTSAHSETCFAPSDTVRTLGVQESEVQTSAKHSGDGAQASDELHPAQILVTTTGCHDTDDISAKETIACPADMTENTLSRITIVSGNALSTMTSVHPVTESGRSRDGGIESANDSKMTGESMVGMLFDDQENRLSANVQPALVEDDDIQVVQVSHPQSAPREDAQVITSGGISEGKSAEHPIVINDDDLHEATNSAQNKIKIERRPNGIVLRLFQDNKGVLEDLSQLGLEVRNDMWYCCRCECSFANWQQFLPHVSDELHTIFNFHAGLCPVCKHSPKKKAKQVVPCKLARILLRVLSVVYRSIEKSKTTSQTQGHSSESTTGFGGSQVSYTSCPVINIAPQASFQTKPTTITMPQTTSGCFTVGGNRSTAVQTPTSNQNTQIAMSTIPSASPIVIMPQDPAGLPTSQSSGQSTVLIIPVQQANVLPSKSSGQFIAPIVITPTPMRSVNTQQISAPVIAVSSPGSSQTSSLASQQLSTSIQHRMAPASHEAIPQHHSVSEGCHETAQMENSSLVQETQSLVIQGHTSVVWQKPSETGTLSSANTGLMSVETMMNVDPTIRNPEVITDAVDQMVMSGSSVKEIVTDQHSCQTLGEKYLKDPDQLIGDQEQVNSDNSASKLCQQSSMNGVTKSSGNGVTKSSGNGVTKSSGNGVTQSSADGVTHSSGNDVTQSSGDGLTRSSGDGLMQSLGDGLTQPSGESLTQSAENGMTESSENRVTQDTGNAITQCSGNDVTKSSVNVVTKSHVSDENRLLGMKRKIDIESGNPDSCQHVTGLDQQLCKKQKPDILKVVVSKDPKKATASFSKLPKIAPKPGVECSKRRDVPRAAGTGLRKVRQKKAVITKKRHFVGEFMYQNKKFICVSCKFHHTNENIFRKHLSKHIHGKLDSKFCNHCPPDIVYDRLSHCPLLKQMITFMKVAAKLKAVRRQRLSSKKNVCKTSKFRSGNDDGRAQQSTVGSSDESCNFVIDGGTSKDVNNPAMANGTSMAVCSDGSMHVDKTSNQESDHQAQTSADPSTEKKPSSDPKQDESLVDTNTLTDSSTKSEEAKCSRSKPYHRSGPWPSREDLERQIHNPTSTETTMPSCGPKLSIKCAVEGCECRVIDADQFRLHNHIKHANITSYPCSYCSKTFADIEELLSHLDCHRDWVYKCSFEGCSFGARKLPEYELHLSESHGKMAQFKCCFCSAQIGSITGVIHHIGLHVRIQIKCPYCDKTSSEKKQIQAHIAEVHRDQPKKVVVSTQIIPNLDEQTMHLAGTEQSQKIKSAVVQSERYTPYPKTACNKCTYVSLSKEQTMIHSKLHDSEQNKEEHFFCRQCPFSCKLLEDYRLHVQQHTGTTTLRVYMCAHCRFSTMHMAKIEDHLAEDHVNEPFKFEVLQEKVNHMQLMEACSICAELVLSTEDHYMKDHHASCHSKVTPKSGVPVDRVGLIVEWYHCDMCQYSTHSDVDLAKHLSRVHKFHREAPTTHEDQKDEKHSSPIKIIEQVQAAKKNMALYECDLCSYKTANKKMFIDHHRQHAEGDDDLTLYKCDFCPYESRKYKNLVSHQKVHSRSIDEGFKCAYCFYMNTIKSRVSWHISAYHPGKEKKIVEINNKTNTAATTPPPKKSKHHNKLDQTPTQRPGTKPTISPASVCDPAQDCGVQSSSKQIVGSPIAQILDDEDLKDFERNLPTDLVFKHPVYCPFCPFSNQVRENMLHHLKSHVKAKNMQKQHAVPTKSSPAAGQPPVNKSLLTFFKKSTEISVFQCSLCEYVHVNGCDMVRHFLCEHITMNCALCQHHTSTTRRMREHFFTEHDGRPLIACLRKSGTDYRLSESDFRKIEAMEKQTMLQTLESDDCCDSDLVSEDYDFDEESAEVLKHCKKLKLNNRLRYRCVYCGYTNGLPLIRRHVLSVHMKFLAFSCKYCKTRCREKYHLQQHVQNVHPGLPVVIHRRKFDPQRHGKILKKTVDNMYRRKRKHSQSDDDGLSAGESESEQNQTFDAASVGCFTPSRESISSMDSTPHSSSTPILPSMIKQETQEKHPLPKLTRMSELRQTGQQVATPDSSDETSGVQKGRKNLFCAYCDYCSHHIKQDIQRHILLRHLHIHPFVCKKCKFASNNKCHIEQHKKQNKGHSYRDFTEIREKIVEIHQDGSDVVYGFPEGQLTEIQQRLESIPGLLKQPEVVTKKHSSTEGPVVKKSSDVSMNVTVTDRRDCDVPKSDISHCTTSSLEREDGIQDDVKSQSDSDTASTKLPKMAMYSCAYCEYTSKYNRGDVKKHILFKHFMNKKYTCGYCNYGTWEEQGMETHFKSAHPSQPEKIVDNSFESRCIVPVMKTQRCLTLGIRTPPNSPVHLQKNIIHQCKLCSFEGPNMIKLKLHIIVKHWNLKPYQCPVCKDLRWKRHAIWQHLKKVHPEMNEVPVVTYIKKSTEVLNLIRRKVIFTPVSKITKESGGNKMHVCLLCEHKALSQRDLEEHMKTHRVYTCIYCPFEAGSKSMVQSHVQSKHPEYPIRIKTLQPLASISNPKSSVPITGGSLGDNKQIVKAEIKPKIKKYSHKLGGIIRGLARQRLKVILSNNYRCNLCEHQVKKLRDILEHLCKHYNYYRFVCPYCDVRTIRGYLMKKHLEKKHSEMDQVYKMNTDEQVEAEIRRGYTLVKRAPKRNKECVMFCPLCAKRCGRQSSLREHVMRDLNYRPYMCPFCDYAECTGGKVNFHMHQTHKDASGRYQFKPIVETATKVDSLMEEAKRNAEKKIFPKVTLSKCVTSSPTNSSKQKPLIVKFPKMHIKDPPKLKLTIPIKTEPGKEDVSREPSIGSVSSVNSERVESFRFKCHMCEYGTNKEKLLKSHLMRSHGTKRWKCFYCDCKAVYRSTIIKHVKDSHRHKRMKVVQILPTSKESYKDEPDVEVVLAPTAYGKAEPQLWKIPLIKILEYVMNRCSDLPTVKCPVPIASSEKKSSDDIMADKQGVYHCTTCSYHTSKRKLLRMHLLCHKKADLKCFYCNGIYRAIFRLRRHCLMSHRGKPVKWFSITTGELKEESTTLQESTVDSDAAITDVTKSPQTLYCCHMCNACMNTDKELFQHVQEEHSGNDSASLSSHQSSALSETNSLSQHEPDLTLHQCPSCSFSSYVRSDLEKHSKEHSARKGFRCFYCDYSCLYRSEAKRHCQRKHPGRRIAFVTQNTKPPQNVSKSSSSLSGRPRVMLTNLLSLNDNKLRGLLESNKIRTIHTFQACDVEEDDESSFSASDDPLKSERRQTSGQSRRPRKLQCIVDGCGRTFSYSFDVYRHQRTHHNISSDMYQKGVGATFKAFRVLEDDIDGDD</sequence>
<feature type="domain" description="C2H2-type" evidence="7">
    <location>
        <begin position="1591"/>
        <end position="1613"/>
    </location>
</feature>
<comment type="caution">
    <text evidence="8">The sequence shown here is derived from an EMBL/GenBank/DDBJ whole genome shotgun (WGS) entry which is preliminary data.</text>
</comment>
<evidence type="ECO:0000313" key="8">
    <source>
        <dbReference type="EMBL" id="KAK2157548.1"/>
    </source>
</evidence>
<feature type="region of interest" description="Disordered" evidence="6">
    <location>
        <begin position="292"/>
        <end position="313"/>
    </location>
</feature>
<feature type="compositionally biased region" description="Polar residues" evidence="6">
    <location>
        <begin position="2080"/>
        <end position="2095"/>
    </location>
</feature>
<dbReference type="GO" id="GO:0008270">
    <property type="term" value="F:zinc ion binding"/>
    <property type="evidence" value="ECO:0007669"/>
    <property type="project" value="UniProtKB-KW"/>
</dbReference>
<feature type="region of interest" description="Disordered" evidence="6">
    <location>
        <begin position="2403"/>
        <end position="2445"/>
    </location>
</feature>
<feature type="compositionally biased region" description="Basic and acidic residues" evidence="6">
    <location>
        <begin position="1486"/>
        <end position="1499"/>
    </location>
</feature>
<keyword evidence="2" id="KW-0677">Repeat</keyword>
<feature type="compositionally biased region" description="Polar residues" evidence="6">
    <location>
        <begin position="1097"/>
        <end position="1153"/>
    </location>
</feature>
<feature type="compositionally biased region" description="Basic and acidic residues" evidence="6">
    <location>
        <begin position="2672"/>
        <end position="2686"/>
    </location>
</feature>
<protein>
    <recommendedName>
        <fullName evidence="7">C2H2-type domain-containing protein</fullName>
    </recommendedName>
</protein>
<feature type="compositionally biased region" description="Polar residues" evidence="6">
    <location>
        <begin position="114"/>
        <end position="139"/>
    </location>
</feature>